<comment type="caution">
    <text evidence="8">The sequence shown here is derived from an EMBL/GenBank/DDBJ whole genome shotgun (WGS) entry which is preliminary data.</text>
</comment>
<dbReference type="SUPFAM" id="SSF51182">
    <property type="entry name" value="RmlC-like cupins"/>
    <property type="match status" value="1"/>
</dbReference>
<comment type="pathway">
    <text evidence="1">Amine and polyamine biosynthesis; ectoine biosynthesis; L-ectoine from L-aspartate 4-semialdehyde: step 3/3.</text>
</comment>
<sequence length="124" mass="13604">MIVRELDHVPSVDWGNGLSRRFLLEADGLGYSLTDTTVRAGTKSLLEYRNHLEACYCIEGSGEVITLDGTSHRITPGTLYALDDHDPHYLIADPDADLRLVCVFSPALRGDERHSLDAAGASTY</sequence>
<dbReference type="InterPro" id="IPR014710">
    <property type="entry name" value="RmlC-like_jellyroll"/>
</dbReference>
<dbReference type="NCBIfam" id="NF009806">
    <property type="entry name" value="PRK13290.1"/>
    <property type="match status" value="1"/>
</dbReference>
<evidence type="ECO:0000313" key="8">
    <source>
        <dbReference type="EMBL" id="MBB0242732.1"/>
    </source>
</evidence>
<dbReference type="Gene3D" id="2.60.120.10">
    <property type="entry name" value="Jelly Rolls"/>
    <property type="match status" value="1"/>
</dbReference>
<dbReference type="EMBL" id="VKHT01000015">
    <property type="protein sequence ID" value="MBB0242732.1"/>
    <property type="molecule type" value="Genomic_DNA"/>
</dbReference>
<evidence type="ECO:0000256" key="4">
    <source>
        <dbReference type="ARBA" id="ARBA00019707"/>
    </source>
</evidence>
<name>A0A7W3T9P9_9ACTN</name>
<evidence type="ECO:0000256" key="7">
    <source>
        <dbReference type="ARBA" id="ARBA00048714"/>
    </source>
</evidence>
<dbReference type="UniPathway" id="UPA00067">
    <property type="reaction ID" value="UER00123"/>
</dbReference>
<dbReference type="InterPro" id="IPR010462">
    <property type="entry name" value="Ectoine_synth"/>
</dbReference>
<dbReference type="Proteomes" id="UP000538929">
    <property type="component" value="Unassembled WGS sequence"/>
</dbReference>
<comment type="similarity">
    <text evidence="2">Belongs to the ectoine synthase family.</text>
</comment>
<comment type="catalytic activity">
    <reaction evidence="7">
        <text>(2S)-4-acetamido-2-aminobutanoate = L-ectoine + H2O</text>
        <dbReference type="Rhea" id="RHEA:17281"/>
        <dbReference type="ChEBI" id="CHEBI:15377"/>
        <dbReference type="ChEBI" id="CHEBI:58515"/>
        <dbReference type="ChEBI" id="CHEBI:58929"/>
        <dbReference type="EC" id="4.2.1.108"/>
    </reaction>
</comment>
<dbReference type="Pfam" id="PF06339">
    <property type="entry name" value="Ectoine_synth"/>
    <property type="match status" value="1"/>
</dbReference>
<dbReference type="PANTHER" id="PTHR39289">
    <property type="match status" value="1"/>
</dbReference>
<dbReference type="EC" id="4.2.1.108" evidence="3"/>
<evidence type="ECO:0000256" key="3">
    <source>
        <dbReference type="ARBA" id="ARBA00013192"/>
    </source>
</evidence>
<accession>A0A7W3T9P9</accession>
<dbReference type="InterPro" id="IPR011051">
    <property type="entry name" value="RmlC_Cupin_sf"/>
</dbReference>
<protein>
    <recommendedName>
        <fullName evidence="4">L-ectoine synthase</fullName>
        <ecNumber evidence="3">4.2.1.108</ecNumber>
    </recommendedName>
    <alternativeName>
        <fullName evidence="6">N-acetyldiaminobutyrate dehydratase</fullName>
    </alternativeName>
</protein>
<dbReference type="PANTHER" id="PTHR39289:SF1">
    <property type="entry name" value="L-ECTOINE SYNTHASE"/>
    <property type="match status" value="1"/>
</dbReference>
<evidence type="ECO:0000256" key="2">
    <source>
        <dbReference type="ARBA" id="ARBA00009637"/>
    </source>
</evidence>
<proteinExistence type="inferred from homology"/>
<keyword evidence="9" id="KW-1185">Reference proteome</keyword>
<evidence type="ECO:0000256" key="1">
    <source>
        <dbReference type="ARBA" id="ARBA00005181"/>
    </source>
</evidence>
<keyword evidence="5" id="KW-0456">Lyase</keyword>
<gene>
    <name evidence="8" type="ORF">FNQ90_01060</name>
</gene>
<dbReference type="AlphaFoldDB" id="A0A7W3T9P9"/>
<reference evidence="9" key="1">
    <citation type="submission" date="2019-10" db="EMBL/GenBank/DDBJ databases">
        <title>Streptomyces sp. nov., a novel actinobacterium isolated from alkaline environment.</title>
        <authorList>
            <person name="Golinska P."/>
        </authorList>
    </citation>
    <scope>NUCLEOTIDE SEQUENCE [LARGE SCALE GENOMIC DNA]</scope>
    <source>
        <strain evidence="9">DSM 42118</strain>
    </source>
</reference>
<dbReference type="RefSeq" id="WP_182604526.1">
    <property type="nucleotide sequence ID" value="NZ_VKHT01000015.1"/>
</dbReference>
<organism evidence="8 9">
    <name type="scientific">Streptomyces alkaliphilus</name>
    <dbReference type="NCBI Taxonomy" id="1472722"/>
    <lineage>
        <taxon>Bacteria</taxon>
        <taxon>Bacillati</taxon>
        <taxon>Actinomycetota</taxon>
        <taxon>Actinomycetes</taxon>
        <taxon>Kitasatosporales</taxon>
        <taxon>Streptomycetaceae</taxon>
        <taxon>Streptomyces</taxon>
    </lineage>
</organism>
<dbReference type="GO" id="GO:0019491">
    <property type="term" value="P:ectoine biosynthetic process"/>
    <property type="evidence" value="ECO:0007669"/>
    <property type="project" value="UniProtKB-UniPathway"/>
</dbReference>
<dbReference type="CDD" id="cd06978">
    <property type="entry name" value="cupin_EctC"/>
    <property type="match status" value="1"/>
</dbReference>
<evidence type="ECO:0000256" key="5">
    <source>
        <dbReference type="ARBA" id="ARBA00023239"/>
    </source>
</evidence>
<dbReference type="GO" id="GO:0033990">
    <property type="term" value="F:ectoine synthase activity"/>
    <property type="evidence" value="ECO:0007669"/>
    <property type="project" value="UniProtKB-EC"/>
</dbReference>
<evidence type="ECO:0000256" key="6">
    <source>
        <dbReference type="ARBA" id="ARBA00033271"/>
    </source>
</evidence>
<evidence type="ECO:0000313" key="9">
    <source>
        <dbReference type="Proteomes" id="UP000538929"/>
    </source>
</evidence>